<feature type="compositionally biased region" description="Basic and acidic residues" evidence="1">
    <location>
        <begin position="13"/>
        <end position="32"/>
    </location>
</feature>
<protein>
    <submittedName>
        <fullName evidence="2">Uncharacterized protein</fullName>
    </submittedName>
</protein>
<proteinExistence type="predicted"/>
<feature type="compositionally biased region" description="Basic and acidic residues" evidence="1">
    <location>
        <begin position="185"/>
        <end position="204"/>
    </location>
</feature>
<gene>
    <name evidence="2" type="ORF">HETSPECPRED_004887</name>
</gene>
<keyword evidence="3" id="KW-1185">Reference proteome</keyword>
<reference evidence="2" key="1">
    <citation type="submission" date="2021-03" db="EMBL/GenBank/DDBJ databases">
        <authorList>
            <person name="Tagirdzhanova G."/>
        </authorList>
    </citation>
    <scope>NUCLEOTIDE SEQUENCE</scope>
</reference>
<feature type="region of interest" description="Disordered" evidence="1">
    <location>
        <begin position="1"/>
        <end position="119"/>
    </location>
</feature>
<sequence length="204" mass="22697">MARSAENSSHQGLKPEERRRPTLQRAPRDDQTRAVARIDPSPPKKDAKPQTEQSSSRPESSKKGQSRQTSESRHPRYRGGSGPNAQEERSPSPERIGTFTHLRRNAVSDGIPYGDYRYLTGGRSEYECLQDAYRRRGDRSRYAGQEERARSRDVSNIEGVGRGDGAVDEVGEKKRGEVELGSGSEKGKEVGLSDLEERGAKRDG</sequence>
<organism evidence="2 3">
    <name type="scientific">Heterodermia speciosa</name>
    <dbReference type="NCBI Taxonomy" id="116794"/>
    <lineage>
        <taxon>Eukaryota</taxon>
        <taxon>Fungi</taxon>
        <taxon>Dikarya</taxon>
        <taxon>Ascomycota</taxon>
        <taxon>Pezizomycotina</taxon>
        <taxon>Lecanoromycetes</taxon>
        <taxon>OSLEUM clade</taxon>
        <taxon>Lecanoromycetidae</taxon>
        <taxon>Caliciales</taxon>
        <taxon>Physciaceae</taxon>
        <taxon>Heterodermia</taxon>
    </lineage>
</organism>
<comment type="caution">
    <text evidence="2">The sequence shown here is derived from an EMBL/GenBank/DDBJ whole genome shotgun (WGS) entry which is preliminary data.</text>
</comment>
<evidence type="ECO:0000313" key="3">
    <source>
        <dbReference type="Proteomes" id="UP000664521"/>
    </source>
</evidence>
<dbReference type="AlphaFoldDB" id="A0A8H3EEN2"/>
<evidence type="ECO:0000256" key="1">
    <source>
        <dbReference type="SAM" id="MobiDB-lite"/>
    </source>
</evidence>
<accession>A0A8H3EEN2</accession>
<feature type="compositionally biased region" description="Polar residues" evidence="1">
    <location>
        <begin position="1"/>
        <end position="11"/>
    </location>
</feature>
<dbReference type="EMBL" id="CAJPDS010000003">
    <property type="protein sequence ID" value="CAF9905134.1"/>
    <property type="molecule type" value="Genomic_DNA"/>
</dbReference>
<dbReference type="Proteomes" id="UP000664521">
    <property type="component" value="Unassembled WGS sequence"/>
</dbReference>
<evidence type="ECO:0000313" key="2">
    <source>
        <dbReference type="EMBL" id="CAF9905134.1"/>
    </source>
</evidence>
<feature type="region of interest" description="Disordered" evidence="1">
    <location>
        <begin position="134"/>
        <end position="204"/>
    </location>
</feature>
<feature type="compositionally biased region" description="Basic and acidic residues" evidence="1">
    <location>
        <begin position="134"/>
        <end position="155"/>
    </location>
</feature>
<name>A0A8H3EEN2_9LECA</name>